<dbReference type="EMBL" id="CM017873">
    <property type="protein sequence ID" value="KAG1331770.1"/>
    <property type="molecule type" value="Genomic_DNA"/>
</dbReference>
<comment type="caution">
    <text evidence="1">The sequence shown here is derived from an EMBL/GenBank/DDBJ whole genome shotgun (WGS) entry which is preliminary data.</text>
</comment>
<evidence type="ECO:0000313" key="1">
    <source>
        <dbReference type="EMBL" id="KAG1331770.1"/>
    </source>
</evidence>
<sequence>MEAKRKKRAQASEQRAKHLHLGHLEGEELKAGDGGEGGLLAKRFGEAHGNDDLIDAELANEEDGMANNHILVDELEDEVSSLGGELLANHSLKVGMGLRSKVKA</sequence>
<evidence type="ECO:0000313" key="2">
    <source>
        <dbReference type="Proteomes" id="UP000797356"/>
    </source>
</evidence>
<reference evidence="1" key="1">
    <citation type="journal article" date="2017" name="Gigascience">
        <title>The genome draft of coconut (Cocos nucifera).</title>
        <authorList>
            <person name="Xiao Y."/>
            <person name="Xu P."/>
            <person name="Fan H."/>
            <person name="Baudouin L."/>
            <person name="Xia W."/>
            <person name="Bocs S."/>
            <person name="Xu J."/>
            <person name="Li Q."/>
            <person name="Guo A."/>
            <person name="Zhou L."/>
            <person name="Li J."/>
            <person name="Wu Y."/>
            <person name="Ma Z."/>
            <person name="Armero A."/>
            <person name="Issali A.E."/>
            <person name="Liu N."/>
            <person name="Peng M."/>
            <person name="Yang Y."/>
        </authorList>
    </citation>
    <scope>NUCLEOTIDE SEQUENCE</scope>
    <source>
        <tissue evidence="1">Spear leaf of Hainan Tall coconut</tissue>
    </source>
</reference>
<organism evidence="1 2">
    <name type="scientific">Cocos nucifera</name>
    <name type="common">Coconut palm</name>
    <dbReference type="NCBI Taxonomy" id="13894"/>
    <lineage>
        <taxon>Eukaryota</taxon>
        <taxon>Viridiplantae</taxon>
        <taxon>Streptophyta</taxon>
        <taxon>Embryophyta</taxon>
        <taxon>Tracheophyta</taxon>
        <taxon>Spermatophyta</taxon>
        <taxon>Magnoliopsida</taxon>
        <taxon>Liliopsida</taxon>
        <taxon>Arecaceae</taxon>
        <taxon>Arecoideae</taxon>
        <taxon>Cocoseae</taxon>
        <taxon>Attaleinae</taxon>
        <taxon>Cocos</taxon>
    </lineage>
</organism>
<dbReference type="Proteomes" id="UP000797356">
    <property type="component" value="Chromosome 2"/>
</dbReference>
<dbReference type="AlphaFoldDB" id="A0A8K0I0D5"/>
<gene>
    <name evidence="1" type="ORF">COCNU_02G017380</name>
</gene>
<protein>
    <submittedName>
        <fullName evidence="1">Uncharacterized protein</fullName>
    </submittedName>
</protein>
<keyword evidence="2" id="KW-1185">Reference proteome</keyword>
<name>A0A8K0I0D5_COCNU</name>
<reference evidence="1" key="2">
    <citation type="submission" date="2019-07" db="EMBL/GenBank/DDBJ databases">
        <authorList>
            <person name="Yang Y."/>
            <person name="Bocs S."/>
            <person name="Baudouin L."/>
        </authorList>
    </citation>
    <scope>NUCLEOTIDE SEQUENCE</scope>
    <source>
        <tissue evidence="1">Spear leaf of Hainan Tall coconut</tissue>
    </source>
</reference>
<proteinExistence type="predicted"/>
<accession>A0A8K0I0D5</accession>